<dbReference type="AlphaFoldDB" id="A0A292YIX0"/>
<organism evidence="1 2">
    <name type="scientific">Effusibacillus lacus</name>
    <dbReference type="NCBI Taxonomy" id="1348429"/>
    <lineage>
        <taxon>Bacteria</taxon>
        <taxon>Bacillati</taxon>
        <taxon>Bacillota</taxon>
        <taxon>Bacilli</taxon>
        <taxon>Bacillales</taxon>
        <taxon>Alicyclobacillaceae</taxon>
        <taxon>Effusibacillus</taxon>
    </lineage>
</organism>
<reference evidence="2" key="1">
    <citation type="submission" date="2017-07" db="EMBL/GenBank/DDBJ databases">
        <title>Draft genome sequence of Effusibacillus lacus strain skLN1.</title>
        <authorList>
            <person name="Watanabe M."/>
            <person name="Kojima H."/>
            <person name="Fukui M."/>
        </authorList>
    </citation>
    <scope>NUCLEOTIDE SEQUENCE [LARGE SCALE GENOMIC DNA]</scope>
    <source>
        <strain evidence="2">skLN1</strain>
    </source>
</reference>
<dbReference type="Gene3D" id="3.40.50.1820">
    <property type="entry name" value="alpha/beta hydrolase"/>
    <property type="match status" value="1"/>
</dbReference>
<proteinExistence type="predicted"/>
<dbReference type="Pfam" id="PF26363">
    <property type="entry name" value="Phospholipase-like"/>
    <property type="match status" value="1"/>
</dbReference>
<accession>A0A292YIX0</accession>
<name>A0A292YIX0_9BACL</name>
<dbReference type="InterPro" id="IPR029058">
    <property type="entry name" value="AB_hydrolase_fold"/>
</dbReference>
<gene>
    <name evidence="1" type="ORF">EFBL_1513</name>
</gene>
<dbReference type="SUPFAM" id="SSF53474">
    <property type="entry name" value="alpha/beta-Hydrolases"/>
    <property type="match status" value="1"/>
</dbReference>
<sequence length="261" mass="28871">MKLADLVYKNPKDITDQDLIAVLGKTNGKPNGKLIEREDLANGFEAIAVLNKTTGEVIISFRGSDTEDFFADWWGQNLGIWGQYKGNQVDSAREFVKRVKGLKVAENAAIVLTGHSLGGFHAQNMAREFGFPAVTFNAPGLKPHPASRTSLIGKVMNVFNPNLNGVEDLGNAWGAHDEQVVNYVNEADVIGNLGVHYGKVVITNRNGRPPGERNDYWHPFKDFESQITRKVLVTTFTEGFLEAHALESFRGQFRDDGNIAR</sequence>
<evidence type="ECO:0000313" key="2">
    <source>
        <dbReference type="Proteomes" id="UP000217785"/>
    </source>
</evidence>
<comment type="caution">
    <text evidence="1">The sequence shown here is derived from an EMBL/GenBank/DDBJ whole genome shotgun (WGS) entry which is preliminary data.</text>
</comment>
<evidence type="ECO:0008006" key="3">
    <source>
        <dbReference type="Google" id="ProtNLM"/>
    </source>
</evidence>
<dbReference type="Proteomes" id="UP000217785">
    <property type="component" value="Unassembled WGS sequence"/>
</dbReference>
<dbReference type="EMBL" id="BDUF01000033">
    <property type="protein sequence ID" value="GAX89888.1"/>
    <property type="molecule type" value="Genomic_DNA"/>
</dbReference>
<evidence type="ECO:0000313" key="1">
    <source>
        <dbReference type="EMBL" id="GAX89888.1"/>
    </source>
</evidence>
<keyword evidence="2" id="KW-1185">Reference proteome</keyword>
<protein>
    <recommendedName>
        <fullName evidence="3">Fungal lipase-like domain-containing protein</fullName>
    </recommendedName>
</protein>